<evidence type="ECO:0000256" key="4">
    <source>
        <dbReference type="ARBA" id="ARBA00023136"/>
    </source>
</evidence>
<evidence type="ECO:0000256" key="3">
    <source>
        <dbReference type="ARBA" id="ARBA00022989"/>
    </source>
</evidence>
<gene>
    <name evidence="7" type="ORF">KUV50_03175</name>
</gene>
<protein>
    <submittedName>
        <fullName evidence="7">Translocation/assembly module TamB domain-containing protein</fullName>
    </submittedName>
</protein>
<evidence type="ECO:0000256" key="1">
    <source>
        <dbReference type="ARBA" id="ARBA00004167"/>
    </source>
</evidence>
<evidence type="ECO:0000256" key="5">
    <source>
        <dbReference type="SAM" id="Phobius"/>
    </source>
</evidence>
<name>A0A953HSJ5_9BACT</name>
<keyword evidence="4 5" id="KW-0472">Membrane</keyword>
<feature type="transmembrane region" description="Helical" evidence="5">
    <location>
        <begin position="7"/>
        <end position="25"/>
    </location>
</feature>
<keyword evidence="2 5" id="KW-0812">Transmembrane</keyword>
<keyword evidence="8" id="KW-1185">Reference proteome</keyword>
<evidence type="ECO:0000259" key="6">
    <source>
        <dbReference type="Pfam" id="PF04357"/>
    </source>
</evidence>
<evidence type="ECO:0000256" key="2">
    <source>
        <dbReference type="ARBA" id="ARBA00022692"/>
    </source>
</evidence>
<dbReference type="InterPro" id="IPR007452">
    <property type="entry name" value="TamB_C"/>
</dbReference>
<dbReference type="EMBL" id="JAHVHU010000004">
    <property type="protein sequence ID" value="MBY5957123.1"/>
    <property type="molecule type" value="Genomic_DNA"/>
</dbReference>
<reference evidence="7" key="1">
    <citation type="submission" date="2021-06" db="EMBL/GenBank/DDBJ databases">
        <title>44 bacteria genomes isolated from Dapeng, Shenzhen.</title>
        <authorList>
            <person name="Zheng W."/>
            <person name="Yu S."/>
            <person name="Huang Y."/>
        </authorList>
    </citation>
    <scope>NUCLEOTIDE SEQUENCE</scope>
    <source>
        <strain evidence="7">DP5N28-2</strain>
    </source>
</reference>
<dbReference type="Proteomes" id="UP000753961">
    <property type="component" value="Unassembled WGS sequence"/>
</dbReference>
<keyword evidence="3 5" id="KW-1133">Transmembrane helix</keyword>
<organism evidence="7 8">
    <name type="scientific">Membranihabitans marinus</name>
    <dbReference type="NCBI Taxonomy" id="1227546"/>
    <lineage>
        <taxon>Bacteria</taxon>
        <taxon>Pseudomonadati</taxon>
        <taxon>Bacteroidota</taxon>
        <taxon>Saprospiria</taxon>
        <taxon>Saprospirales</taxon>
        <taxon>Saprospiraceae</taxon>
        <taxon>Membranihabitans</taxon>
    </lineage>
</organism>
<evidence type="ECO:0000313" key="7">
    <source>
        <dbReference type="EMBL" id="MBY5957123.1"/>
    </source>
</evidence>
<comment type="subcellular location">
    <subcellularLocation>
        <location evidence="1">Membrane</location>
        <topology evidence="1">Single-pass membrane protein</topology>
    </subcellularLocation>
</comment>
<evidence type="ECO:0000313" key="8">
    <source>
        <dbReference type="Proteomes" id="UP000753961"/>
    </source>
</evidence>
<sequence>MRLLSILLKIIAGILITFFLLVLFVRSPWGQNVIKNQVFSYLESKTNSTITLDRIYISFAGDITIENLYVEDLNQDTLLYSRSLTAGIPIWPIITGQGISVNQLKWTGARANVYRDQGSDHFNYQFLLDAFISTDSTENISTDTTAAPINISVGDIHLSDIHANYHDEVAGMDAVVRVGEFDIRMDRVELDSMIFEVQSAMLSNSHFVYLQTKPFPDSETTTNTLLPDLALHDIEVSNVTGRYQSTPDGIDADVNIGDFVLRASTIDLQNNQIRIEKIGLSESQIHLDMADPIATDIPTEETTTSDSLVAFTWPEWGVSLEEIDLSDNQITYVTGPAQPTSGQFNPDALFISDFTLRGQNIQLNDKSTEGKLNQLHFKEKSGIIVDQVQMQWQMDDQKFNLSNIQIEAMKSRLKGHISGTYETVNDLINRPETTNIDLDIPEFKVNPTPIAQFVPELQENPYLQALRQKPLTGNLQAKGPLASLRIQGAGIRWGTHTAAFASGSVDHVTNPDLLQFNFPNILIKTTRSDINTFMSEDSLGIQYPEVMRLTADVSGSPSDIKTTTLLETSLGKVALEGRYAETDSLSFSALVNVQNLQLDTLLKNPQLGILSLTAEAEGQGHDVSSLDATLEARIDSFSLNDYSMEDLLMKGSVNNGVGSIHSTYQDSNLNMDLTAEVVLDSVSPEVDATLDVKDADLASLGLMNQRVKSSFLLHAYFKGNGTTFTTNATLNNGQILYDGTSYPTGTIHLSAYVTPDTTAGSINSRMLDLDLQSNTSPDGFATAISRHITSYLSDSTQIADTTSQPVHVLVEASLRQDPLLDEVFLKGLEELDTMNLKVDFHEEDKNLMAAIEVPYLNYSGIEIDSLSFSASSDKEHFNMQMGLQQIVAGPLTINRTYFRNIVKNQVLYSEFEARYQNDELVHLKTETMSRNDSILIHVDPSVLVFDAKNWHIPERNLIRIGQQKIEFKNFNMQSGAQKFTIDDNPGNTSLNVQFEEFNLANIMSYFNPDSLLATGHINGGFTVQEPLGNAGLIADIAIRDLQVMEVNMGELNLSGSTEDAKNYKADLNLRGGEVDLSAVGEYQTTANDAEVNLDVTIDRISMNAIQSFSMGEIEESSGYLSGDVRAGGSMSNLNYNGELVFHDARVTPTMLQTPFDLGSQQITFDNEGINLNQFQISDADGNKFTTNGKIITDDLTNPSFDLKMQAKDFQILNASKTDDAQFYGKASFNAKATLQGDLNLPVLHVELDVNAGTNVTYIMPQGEANLNKQEGIVEFVNKKAPEPVMTEEEEEQSIVVQGYDINAILSLSKNASFKVIISEQTGDHFKIAGEGDLSFTIDPTGRMSLSGNYRLQDGHYEMNLYNLVNRRFDIAQGSTVAWSGDPFDAKLNVRAIYDIETTPSSLMASQTSAADPSVRNQYQQKMPFLVYLNLDGQLTEPKLSFSLDMPDDARGDMGGQVYGRIQQINQQDQLLNKQVFSLLVLGRFYPGSGSDGSSGGIVNVARDNLNQALSDQLNLFSDKLLGDTGLELNFGLDSYTDYQGKNPQNRTQLDIAAKKTFLDDRLIVKVGSEVDLEGGNTNPQEENPLIGNVSVEYLLTESGQFRIRGFRKNTFENVIDGQTIISGLALIFTREFNKFNELWSPLRTEQGTEKNN</sequence>
<dbReference type="Pfam" id="PF04357">
    <property type="entry name" value="TamB"/>
    <property type="match status" value="1"/>
</dbReference>
<feature type="domain" description="Translocation and assembly module TamB C-terminal" evidence="6">
    <location>
        <begin position="1174"/>
        <end position="1632"/>
    </location>
</feature>
<dbReference type="GO" id="GO:0009306">
    <property type="term" value="P:protein secretion"/>
    <property type="evidence" value="ECO:0007669"/>
    <property type="project" value="InterPro"/>
</dbReference>
<comment type="caution">
    <text evidence="7">The sequence shown here is derived from an EMBL/GenBank/DDBJ whole genome shotgun (WGS) entry which is preliminary data.</text>
</comment>
<dbReference type="RefSeq" id="WP_222578646.1">
    <property type="nucleotide sequence ID" value="NZ_JAHVHU010000004.1"/>
</dbReference>
<accession>A0A953HSJ5</accession>
<proteinExistence type="predicted"/>
<dbReference type="PANTHER" id="PTHR36985:SF1">
    <property type="entry name" value="TRANSLOCATION AND ASSEMBLY MODULE SUBUNIT TAMB"/>
    <property type="match status" value="1"/>
</dbReference>
<dbReference type="PANTHER" id="PTHR36985">
    <property type="entry name" value="TRANSLOCATION AND ASSEMBLY MODULE SUBUNIT TAMB"/>
    <property type="match status" value="1"/>
</dbReference>
<dbReference type="GO" id="GO:0005886">
    <property type="term" value="C:plasma membrane"/>
    <property type="evidence" value="ECO:0007669"/>
    <property type="project" value="InterPro"/>
</dbReference>